<feature type="domain" description="RagB/SusD" evidence="7">
    <location>
        <begin position="365"/>
        <end position="499"/>
    </location>
</feature>
<keyword evidence="5" id="KW-0998">Cell outer membrane</keyword>
<evidence type="ECO:0000259" key="7">
    <source>
        <dbReference type="Pfam" id="PF07980"/>
    </source>
</evidence>
<keyword evidence="10" id="KW-1185">Reference proteome</keyword>
<evidence type="ECO:0000259" key="8">
    <source>
        <dbReference type="Pfam" id="PF14322"/>
    </source>
</evidence>
<accession>A0A1G7GAB8</accession>
<dbReference type="InterPro" id="IPR033985">
    <property type="entry name" value="SusD-like_N"/>
</dbReference>
<dbReference type="Pfam" id="PF14322">
    <property type="entry name" value="SusD-like_3"/>
    <property type="match status" value="1"/>
</dbReference>
<protein>
    <submittedName>
        <fullName evidence="9">Starch-binding associating with outer membrane</fullName>
    </submittedName>
</protein>
<keyword evidence="3" id="KW-0732">Signal</keyword>
<dbReference type="CDD" id="cd08977">
    <property type="entry name" value="SusD"/>
    <property type="match status" value="1"/>
</dbReference>
<dbReference type="STRING" id="1391627.SAMN05216464_11047"/>
<gene>
    <name evidence="9" type="ORF">SAMN05216464_11047</name>
</gene>
<evidence type="ECO:0000256" key="1">
    <source>
        <dbReference type="ARBA" id="ARBA00004442"/>
    </source>
</evidence>
<evidence type="ECO:0000256" key="2">
    <source>
        <dbReference type="ARBA" id="ARBA00006275"/>
    </source>
</evidence>
<comment type="subcellular location">
    <subcellularLocation>
        <location evidence="1">Cell outer membrane</location>
    </subcellularLocation>
</comment>
<evidence type="ECO:0000313" key="10">
    <source>
        <dbReference type="Proteomes" id="UP000199072"/>
    </source>
</evidence>
<dbReference type="Pfam" id="PF07980">
    <property type="entry name" value="SusD_RagB"/>
    <property type="match status" value="1"/>
</dbReference>
<dbReference type="AlphaFoldDB" id="A0A1G7GAB8"/>
<keyword evidence="6" id="KW-1133">Transmembrane helix</keyword>
<dbReference type="Gene3D" id="1.25.40.390">
    <property type="match status" value="1"/>
</dbReference>
<dbReference type="SUPFAM" id="SSF48452">
    <property type="entry name" value="TPR-like"/>
    <property type="match status" value="1"/>
</dbReference>
<dbReference type="InterPro" id="IPR011990">
    <property type="entry name" value="TPR-like_helical_dom_sf"/>
</dbReference>
<dbReference type="GO" id="GO:0009279">
    <property type="term" value="C:cell outer membrane"/>
    <property type="evidence" value="ECO:0007669"/>
    <property type="project" value="UniProtKB-SubCell"/>
</dbReference>
<dbReference type="OrthoDB" id="621570at2"/>
<dbReference type="RefSeq" id="WP_091151863.1">
    <property type="nucleotide sequence ID" value="NZ_FNAI01000010.1"/>
</dbReference>
<keyword evidence="6" id="KW-0812">Transmembrane</keyword>
<evidence type="ECO:0000256" key="4">
    <source>
        <dbReference type="ARBA" id="ARBA00023136"/>
    </source>
</evidence>
<organism evidence="9 10">
    <name type="scientific">Mucilaginibacter pineti</name>
    <dbReference type="NCBI Taxonomy" id="1391627"/>
    <lineage>
        <taxon>Bacteria</taxon>
        <taxon>Pseudomonadati</taxon>
        <taxon>Bacteroidota</taxon>
        <taxon>Sphingobacteriia</taxon>
        <taxon>Sphingobacteriales</taxon>
        <taxon>Sphingobacteriaceae</taxon>
        <taxon>Mucilaginibacter</taxon>
    </lineage>
</organism>
<evidence type="ECO:0000313" key="9">
    <source>
        <dbReference type="EMBL" id="SDE85043.1"/>
    </source>
</evidence>
<evidence type="ECO:0000256" key="3">
    <source>
        <dbReference type="ARBA" id="ARBA00022729"/>
    </source>
</evidence>
<dbReference type="EMBL" id="FNAI01000010">
    <property type="protein sequence ID" value="SDE85043.1"/>
    <property type="molecule type" value="Genomic_DNA"/>
</dbReference>
<keyword evidence="4 6" id="KW-0472">Membrane</keyword>
<feature type="transmembrane region" description="Helical" evidence="6">
    <location>
        <begin position="21"/>
        <end position="41"/>
    </location>
</feature>
<name>A0A1G7GAB8_9SPHI</name>
<dbReference type="Proteomes" id="UP000199072">
    <property type="component" value="Unassembled WGS sequence"/>
</dbReference>
<sequence>MKYSKISYDSNAKHWLSFKRVAMYMVFITLLFTSMGCKKFIAVAPPITSTNSDNIYSNDGTAISVLTSLYAKMSAENSNNFVSSGFNSLGLYTGLSADEITLFSGSTNPVLTAYYQNKLNNTVTNSVDVFETSYPYIFTINAAIEGLTKSTTLTPSVKNELLGEAYFMRAFFYFYLTNLYSEVPLILVTDYNITSKQGSIGQNEIYNQIKVDLLKAQNLMADKFYDGTLLSGTGERVRPNKTAATALLARVYLYNKEWSNAETEATEVIQNSTTYKIEPDLNTVFLIGSKETIWSLQSVNNNSASNTGDGAVFILTGPPDENFHPFYLSSSLINSFDHDDLRLTNWTQHIVAGGQPYDYAYKYKLDNTNNSTGEYLVIFRLAEQYLIRAEARARLGNIVGSNSAKSDIDVIRLRAGLRGTAATSMPDMINNILLERRHELFTEWGHRWLDLKRTNTVDSVMTTATALKGAGSWDSHMALFPIPYGTIQANPNIKQNPGY</sequence>
<feature type="domain" description="SusD-like N-terminal" evidence="8">
    <location>
        <begin position="114"/>
        <end position="253"/>
    </location>
</feature>
<dbReference type="InterPro" id="IPR012944">
    <property type="entry name" value="SusD_RagB_dom"/>
</dbReference>
<evidence type="ECO:0000256" key="5">
    <source>
        <dbReference type="ARBA" id="ARBA00023237"/>
    </source>
</evidence>
<evidence type="ECO:0000256" key="6">
    <source>
        <dbReference type="SAM" id="Phobius"/>
    </source>
</evidence>
<proteinExistence type="inferred from homology"/>
<reference evidence="9 10" key="1">
    <citation type="submission" date="2016-10" db="EMBL/GenBank/DDBJ databases">
        <authorList>
            <person name="de Groot N.N."/>
        </authorList>
    </citation>
    <scope>NUCLEOTIDE SEQUENCE [LARGE SCALE GENOMIC DNA]</scope>
    <source>
        <strain evidence="9 10">47C3B</strain>
    </source>
</reference>
<comment type="similarity">
    <text evidence="2">Belongs to the SusD family.</text>
</comment>